<dbReference type="EMBL" id="VIEB01000218">
    <property type="protein sequence ID" value="TQE00260.1"/>
    <property type="molecule type" value="Genomic_DNA"/>
</dbReference>
<keyword evidence="2" id="KW-0812">Transmembrane</keyword>
<evidence type="ECO:0000256" key="1">
    <source>
        <dbReference type="SAM" id="MobiDB-lite"/>
    </source>
</evidence>
<feature type="transmembrane region" description="Helical" evidence="2">
    <location>
        <begin position="93"/>
        <end position="115"/>
    </location>
</feature>
<reference evidence="3 4" key="1">
    <citation type="journal article" date="2019" name="G3 (Bethesda)">
        <title>Sequencing of a Wild Apple (Malus baccata) Genome Unravels the Differences Between Cultivated and Wild Apple Species Regarding Disease Resistance and Cold Tolerance.</title>
        <authorList>
            <person name="Chen X."/>
        </authorList>
    </citation>
    <scope>NUCLEOTIDE SEQUENCE [LARGE SCALE GENOMIC DNA]</scope>
    <source>
        <strain evidence="4">cv. Shandingzi</strain>
        <tissue evidence="3">Leaves</tissue>
    </source>
</reference>
<comment type="caution">
    <text evidence="3">The sequence shown here is derived from an EMBL/GenBank/DDBJ whole genome shotgun (WGS) entry which is preliminary data.</text>
</comment>
<dbReference type="Proteomes" id="UP000315295">
    <property type="component" value="Unassembled WGS sequence"/>
</dbReference>
<organism evidence="3 4">
    <name type="scientific">Malus baccata</name>
    <name type="common">Siberian crab apple</name>
    <name type="synonym">Pyrus baccata</name>
    <dbReference type="NCBI Taxonomy" id="106549"/>
    <lineage>
        <taxon>Eukaryota</taxon>
        <taxon>Viridiplantae</taxon>
        <taxon>Streptophyta</taxon>
        <taxon>Embryophyta</taxon>
        <taxon>Tracheophyta</taxon>
        <taxon>Spermatophyta</taxon>
        <taxon>Magnoliopsida</taxon>
        <taxon>eudicotyledons</taxon>
        <taxon>Gunneridae</taxon>
        <taxon>Pentapetalae</taxon>
        <taxon>rosids</taxon>
        <taxon>fabids</taxon>
        <taxon>Rosales</taxon>
        <taxon>Rosaceae</taxon>
        <taxon>Amygdaloideae</taxon>
        <taxon>Maleae</taxon>
        <taxon>Malus</taxon>
    </lineage>
</organism>
<evidence type="ECO:0000313" key="3">
    <source>
        <dbReference type="EMBL" id="TQE00260.1"/>
    </source>
</evidence>
<feature type="transmembrane region" description="Helical" evidence="2">
    <location>
        <begin position="34"/>
        <end position="55"/>
    </location>
</feature>
<gene>
    <name evidence="3" type="ORF">C1H46_014092</name>
</gene>
<accession>A0A540MPE7</accession>
<keyword evidence="2" id="KW-1133">Transmembrane helix</keyword>
<sequence>MSRLFTESEKEHTSNKPRPRPPPPVAAAIKYDMIIYMLLMIVRSNDISIIVFVFGRKTGGLSLDNELTHGIHEFCAPRCVRPNNFFSITSNHIYIGFPVALVLVMAVAVVVVVLLH</sequence>
<evidence type="ECO:0000313" key="4">
    <source>
        <dbReference type="Proteomes" id="UP000315295"/>
    </source>
</evidence>
<name>A0A540MPE7_MALBA</name>
<keyword evidence="4" id="KW-1185">Reference proteome</keyword>
<evidence type="ECO:0000256" key="2">
    <source>
        <dbReference type="SAM" id="Phobius"/>
    </source>
</evidence>
<feature type="compositionally biased region" description="Basic and acidic residues" evidence="1">
    <location>
        <begin position="1"/>
        <end position="14"/>
    </location>
</feature>
<keyword evidence="2" id="KW-0472">Membrane</keyword>
<dbReference type="AlphaFoldDB" id="A0A540MPE7"/>
<proteinExistence type="predicted"/>
<feature type="region of interest" description="Disordered" evidence="1">
    <location>
        <begin position="1"/>
        <end position="23"/>
    </location>
</feature>
<protein>
    <submittedName>
        <fullName evidence="3">Uncharacterized protein</fullName>
    </submittedName>
</protein>